<feature type="domain" description="NHR" evidence="8">
    <location>
        <begin position="131"/>
        <end position="286"/>
    </location>
</feature>
<dbReference type="Gene3D" id="3.30.40.10">
    <property type="entry name" value="Zinc/RING finger domain, C3HC4 (zinc finger)"/>
    <property type="match status" value="1"/>
</dbReference>
<evidence type="ECO:0000256" key="3">
    <source>
        <dbReference type="ARBA" id="ARBA00022771"/>
    </source>
</evidence>
<keyword evidence="3 5" id="KW-0863">Zinc-finger</keyword>
<evidence type="ECO:0000256" key="1">
    <source>
        <dbReference type="ARBA" id="ARBA00022723"/>
    </source>
</evidence>
<dbReference type="InterPro" id="IPR001841">
    <property type="entry name" value="Znf_RING"/>
</dbReference>
<dbReference type="Pfam" id="PF13920">
    <property type="entry name" value="zf-C3HC4_3"/>
    <property type="match status" value="1"/>
</dbReference>
<feature type="compositionally biased region" description="Low complexity" evidence="6">
    <location>
        <begin position="592"/>
        <end position="604"/>
    </location>
</feature>
<gene>
    <name evidence="9" type="ORF">GSLYS_00009541001</name>
</gene>
<dbReference type="AlphaFoldDB" id="A0AAV2HTZ7"/>
<feature type="domain" description="NHR" evidence="8">
    <location>
        <begin position="345"/>
        <end position="500"/>
    </location>
</feature>
<dbReference type="Proteomes" id="UP001497497">
    <property type="component" value="Unassembled WGS sequence"/>
</dbReference>
<evidence type="ECO:0000259" key="7">
    <source>
        <dbReference type="PROSITE" id="PS50089"/>
    </source>
</evidence>
<evidence type="ECO:0000313" key="10">
    <source>
        <dbReference type="Proteomes" id="UP001497497"/>
    </source>
</evidence>
<sequence length="665" mass="73226">MKQPAQSPKAAQNQPQIKHSIDISVATFSKPKLVRLRSEPCSTSLSMDFPPRGHPQEGRGIRRRREELKRSQSFEASSPTCQEALWTGINVPSQLVITRPQLSRSSLNRKHLSLHLEGVTGDLGSARGDALLQFHDTHGDNIELLNNKTRARRYESFCKGICFSNRPIAICERVYVKFVETNTSWSGVLRFGFTSVNPVTLRGCDLPRYACPDLTNKPGNWAKALGERYTTSNILLHFSVNRAGDVFYGVNGEEKGLFFSGVVTSQPLWAMLDIYGNTVGVEFSHANAEIEPPANAAQFDASPQPSEVDLFSFSNLSINESQPHSPTPSSPLPGVHWHAGITLIPLHLHMLQGKNIRVSSDRTIAVRLREEYCNAFVFTARPIRCGETIVIQVLSIDRSYIGGLGFGLTACDPTKVDPNSLPDDSDLLLDRLEYWVVNKDVCRNPEVGDELSFYLTESGEVKYARNNQAPVTLMHVDRTLPLWAFFDVYGNIQKIKIIGTTTTPIQGRLPRSQSLTNYNSNITPANGATFNDFGDAAHSNAGLIVAMPPAISVPGPMSLPANMFRSNSVPVSYLSSSAQQEAGDGFPMPHHTSLPATPLSPTTNPQVEDGASDCKVCWEQTINCVLYTCGHMCLCYNCATTIRGEKGLCPICRQAIVDVIKIYRS</sequence>
<feature type="region of interest" description="Disordered" evidence="6">
    <location>
        <begin position="1"/>
        <end position="20"/>
    </location>
</feature>
<dbReference type="PANTHER" id="PTHR12429:SF6">
    <property type="entry name" value="PROTEIN NEURALIZED"/>
    <property type="match status" value="1"/>
</dbReference>
<evidence type="ECO:0000256" key="2">
    <source>
        <dbReference type="ARBA" id="ARBA00022737"/>
    </source>
</evidence>
<evidence type="ECO:0000313" key="9">
    <source>
        <dbReference type="EMBL" id="CAL1535581.1"/>
    </source>
</evidence>
<keyword evidence="1" id="KW-0479">Metal-binding</keyword>
<dbReference type="CDD" id="cd16647">
    <property type="entry name" value="mRING-HC-C3HC5_NEU1"/>
    <property type="match status" value="1"/>
</dbReference>
<organism evidence="9 10">
    <name type="scientific">Lymnaea stagnalis</name>
    <name type="common">Great pond snail</name>
    <name type="synonym">Helix stagnalis</name>
    <dbReference type="NCBI Taxonomy" id="6523"/>
    <lineage>
        <taxon>Eukaryota</taxon>
        <taxon>Metazoa</taxon>
        <taxon>Spiralia</taxon>
        <taxon>Lophotrochozoa</taxon>
        <taxon>Mollusca</taxon>
        <taxon>Gastropoda</taxon>
        <taxon>Heterobranchia</taxon>
        <taxon>Euthyneura</taxon>
        <taxon>Panpulmonata</taxon>
        <taxon>Hygrophila</taxon>
        <taxon>Lymnaeoidea</taxon>
        <taxon>Lymnaeidae</taxon>
        <taxon>Lymnaea</taxon>
    </lineage>
</organism>
<dbReference type="SMART" id="SM00588">
    <property type="entry name" value="NEUZ"/>
    <property type="match status" value="2"/>
</dbReference>
<accession>A0AAV2HTZ7</accession>
<evidence type="ECO:0000256" key="5">
    <source>
        <dbReference type="PROSITE-ProRule" id="PRU00175"/>
    </source>
</evidence>
<keyword evidence="2" id="KW-0677">Repeat</keyword>
<feature type="region of interest" description="Disordered" evidence="6">
    <location>
        <begin position="41"/>
        <end position="76"/>
    </location>
</feature>
<dbReference type="InterPro" id="IPR043136">
    <property type="entry name" value="B30.2/SPRY_sf"/>
</dbReference>
<dbReference type="Pfam" id="PF07177">
    <property type="entry name" value="Neuralized"/>
    <property type="match status" value="2"/>
</dbReference>
<feature type="region of interest" description="Disordered" evidence="6">
    <location>
        <begin position="580"/>
        <end position="604"/>
    </location>
</feature>
<comment type="caution">
    <text evidence="9">The sequence shown here is derived from an EMBL/GenBank/DDBJ whole genome shotgun (WGS) entry which is preliminary data.</text>
</comment>
<reference evidence="9 10" key="1">
    <citation type="submission" date="2024-04" db="EMBL/GenBank/DDBJ databases">
        <authorList>
            <consortium name="Genoscope - CEA"/>
            <person name="William W."/>
        </authorList>
    </citation>
    <scope>NUCLEOTIDE SEQUENCE [LARGE SCALE GENOMIC DNA]</scope>
</reference>
<dbReference type="GO" id="GO:0008270">
    <property type="term" value="F:zinc ion binding"/>
    <property type="evidence" value="ECO:0007669"/>
    <property type="project" value="UniProtKB-KW"/>
</dbReference>
<dbReference type="PROSITE" id="PS50089">
    <property type="entry name" value="ZF_RING_2"/>
    <property type="match status" value="1"/>
</dbReference>
<evidence type="ECO:0008006" key="11">
    <source>
        <dbReference type="Google" id="ProtNLM"/>
    </source>
</evidence>
<dbReference type="InterPro" id="IPR006573">
    <property type="entry name" value="NHR_dom"/>
</dbReference>
<dbReference type="GO" id="GO:0061630">
    <property type="term" value="F:ubiquitin protein ligase activity"/>
    <property type="evidence" value="ECO:0007669"/>
    <property type="project" value="TreeGrafter"/>
</dbReference>
<dbReference type="FunFam" id="2.60.120.920:FF:000005">
    <property type="entry name" value="Putative E3 ubiquitin-protein ligase NEURL1B"/>
    <property type="match status" value="2"/>
</dbReference>
<feature type="domain" description="RING-type" evidence="7">
    <location>
        <begin position="614"/>
        <end position="653"/>
    </location>
</feature>
<dbReference type="SMART" id="SM00184">
    <property type="entry name" value="RING"/>
    <property type="match status" value="1"/>
</dbReference>
<evidence type="ECO:0000256" key="4">
    <source>
        <dbReference type="ARBA" id="ARBA00022833"/>
    </source>
</evidence>
<dbReference type="PANTHER" id="PTHR12429">
    <property type="entry name" value="NEURALIZED"/>
    <property type="match status" value="1"/>
</dbReference>
<dbReference type="InterPro" id="IPR013083">
    <property type="entry name" value="Znf_RING/FYVE/PHD"/>
</dbReference>
<dbReference type="InterPro" id="IPR037962">
    <property type="entry name" value="Neuralized"/>
</dbReference>
<dbReference type="PROSITE" id="PS51065">
    <property type="entry name" value="NHR"/>
    <property type="match status" value="2"/>
</dbReference>
<dbReference type="EMBL" id="CAXITT010000206">
    <property type="protein sequence ID" value="CAL1535581.1"/>
    <property type="molecule type" value="Genomic_DNA"/>
</dbReference>
<evidence type="ECO:0000256" key="6">
    <source>
        <dbReference type="SAM" id="MobiDB-lite"/>
    </source>
</evidence>
<name>A0AAV2HTZ7_LYMST</name>
<dbReference type="Gene3D" id="2.60.120.920">
    <property type="match status" value="2"/>
</dbReference>
<keyword evidence="4" id="KW-0862">Zinc</keyword>
<keyword evidence="10" id="KW-1185">Reference proteome</keyword>
<evidence type="ECO:0000259" key="8">
    <source>
        <dbReference type="PROSITE" id="PS51065"/>
    </source>
</evidence>
<dbReference type="SUPFAM" id="SSF57850">
    <property type="entry name" value="RING/U-box"/>
    <property type="match status" value="1"/>
</dbReference>
<feature type="compositionally biased region" description="Polar residues" evidence="6">
    <location>
        <begin position="1"/>
        <end position="17"/>
    </location>
</feature>
<feature type="compositionally biased region" description="Basic and acidic residues" evidence="6">
    <location>
        <begin position="54"/>
        <end position="72"/>
    </location>
</feature>
<protein>
    <recommendedName>
        <fullName evidence="11">Protein neuralized</fullName>
    </recommendedName>
</protein>
<proteinExistence type="predicted"/>